<keyword evidence="3" id="KW-1185">Reference proteome</keyword>
<accession>A0A7T8H0Q5</accession>
<evidence type="ECO:0000313" key="3">
    <source>
        <dbReference type="Proteomes" id="UP000595437"/>
    </source>
</evidence>
<feature type="compositionally biased region" description="Basic and acidic residues" evidence="1">
    <location>
        <begin position="10"/>
        <end position="31"/>
    </location>
</feature>
<gene>
    <name evidence="2" type="ORF">FKW44_015599</name>
</gene>
<dbReference type="Proteomes" id="UP000595437">
    <property type="component" value="Chromosome 10"/>
</dbReference>
<dbReference type="OrthoDB" id="19311at2759"/>
<proteinExistence type="predicted"/>
<organism evidence="2 3">
    <name type="scientific">Caligus rogercresseyi</name>
    <name type="common">Sea louse</name>
    <dbReference type="NCBI Taxonomy" id="217165"/>
    <lineage>
        <taxon>Eukaryota</taxon>
        <taxon>Metazoa</taxon>
        <taxon>Ecdysozoa</taxon>
        <taxon>Arthropoda</taxon>
        <taxon>Crustacea</taxon>
        <taxon>Multicrustacea</taxon>
        <taxon>Hexanauplia</taxon>
        <taxon>Copepoda</taxon>
        <taxon>Siphonostomatoida</taxon>
        <taxon>Caligidae</taxon>
        <taxon>Caligus</taxon>
    </lineage>
</organism>
<feature type="region of interest" description="Disordered" evidence="1">
    <location>
        <begin position="1"/>
        <end position="33"/>
    </location>
</feature>
<dbReference type="EMBL" id="CP045899">
    <property type="protein sequence ID" value="QQP41283.1"/>
    <property type="molecule type" value="Genomic_DNA"/>
</dbReference>
<sequence>MFSKKVGSSKKTEEVRKSGLKVLDPKRDTPTRSKHLKVFLEHSESREIQPFLEKHHSESSMFSTMPLS</sequence>
<dbReference type="AlphaFoldDB" id="A0A7T8H0Q5"/>
<reference evidence="3" key="1">
    <citation type="submission" date="2021-01" db="EMBL/GenBank/DDBJ databases">
        <title>Caligus Genome Assembly.</title>
        <authorList>
            <person name="Gallardo-Escarate C."/>
        </authorList>
    </citation>
    <scope>NUCLEOTIDE SEQUENCE [LARGE SCALE GENOMIC DNA]</scope>
</reference>
<protein>
    <submittedName>
        <fullName evidence="2">Rho GTPaseactivating protein CG5521like</fullName>
    </submittedName>
</protein>
<evidence type="ECO:0000313" key="2">
    <source>
        <dbReference type="EMBL" id="QQP41283.1"/>
    </source>
</evidence>
<name>A0A7T8H0Q5_CALRO</name>
<evidence type="ECO:0000256" key="1">
    <source>
        <dbReference type="SAM" id="MobiDB-lite"/>
    </source>
</evidence>